<protein>
    <submittedName>
        <fullName evidence="1">Uncharacterized protein</fullName>
    </submittedName>
</protein>
<proteinExistence type="predicted"/>
<reference evidence="1" key="1">
    <citation type="submission" date="2020-02" db="EMBL/GenBank/DDBJ databases">
        <authorList>
            <person name="Meier V. D."/>
        </authorList>
    </citation>
    <scope>NUCLEOTIDE SEQUENCE</scope>
    <source>
        <strain evidence="1">AVDCRST_MAG84</strain>
    </source>
</reference>
<name>A0A6J4KLN4_9CYAN</name>
<accession>A0A6J4KLN4</accession>
<sequence length="39" mass="4360">MLPSGRFTDDPNNLIIFAPFKSASPGQQQCPHLNLFPFL</sequence>
<organism evidence="1">
    <name type="scientific">uncultured Microcoleus sp</name>
    <dbReference type="NCBI Taxonomy" id="259945"/>
    <lineage>
        <taxon>Bacteria</taxon>
        <taxon>Bacillati</taxon>
        <taxon>Cyanobacteriota</taxon>
        <taxon>Cyanophyceae</taxon>
        <taxon>Oscillatoriophycideae</taxon>
        <taxon>Oscillatoriales</taxon>
        <taxon>Microcoleaceae</taxon>
        <taxon>Microcoleus</taxon>
        <taxon>environmental samples</taxon>
    </lineage>
</organism>
<evidence type="ECO:0000313" key="1">
    <source>
        <dbReference type="EMBL" id="CAA9308544.1"/>
    </source>
</evidence>
<dbReference type="AlphaFoldDB" id="A0A6J4KLN4"/>
<dbReference type="EMBL" id="CADCTZ010000091">
    <property type="protein sequence ID" value="CAA9308544.1"/>
    <property type="molecule type" value="Genomic_DNA"/>
</dbReference>
<gene>
    <name evidence="1" type="ORF">AVDCRST_MAG84-618</name>
</gene>